<sequence length="143" mass="16550">MTTQLGFGKVQPKQQKAKKNKVKRAAASRKYDEMQKSGLPEFNIYVRIKGEKNWLPAGSMAVNRSSQINQALFQQEEELLKGIFRLFPKLRKRQSELEYGYRLKEFKDEPIVVATRPQATPGNLIQSTVSQVKERFSSVFQRQ</sequence>
<evidence type="ECO:0000313" key="2">
    <source>
        <dbReference type="EMBL" id="EDX76857.1"/>
    </source>
</evidence>
<accession>B4VMW4</accession>
<name>B4VMW4_9CYAN</name>
<dbReference type="EMBL" id="DS989845">
    <property type="protein sequence ID" value="EDX76857.1"/>
    <property type="molecule type" value="Genomic_DNA"/>
</dbReference>
<dbReference type="RefSeq" id="WP_006099815.1">
    <property type="nucleotide sequence ID" value="NZ_DS989845.1"/>
</dbReference>
<reference evidence="2 3" key="1">
    <citation type="submission" date="2008-07" db="EMBL/GenBank/DDBJ databases">
        <authorList>
            <person name="Tandeau de Marsac N."/>
            <person name="Ferriera S."/>
            <person name="Johnson J."/>
            <person name="Kravitz S."/>
            <person name="Beeson K."/>
            <person name="Sutton G."/>
            <person name="Rogers Y.-H."/>
            <person name="Friedman R."/>
            <person name="Frazier M."/>
            <person name="Venter J.C."/>
        </authorList>
    </citation>
    <scope>NUCLEOTIDE SEQUENCE [LARGE SCALE GENOMIC DNA]</scope>
    <source>
        <strain evidence="2 3">PCC 7420</strain>
    </source>
</reference>
<organism evidence="2 3">
    <name type="scientific">Coleofasciculus chthonoplastes PCC 7420</name>
    <dbReference type="NCBI Taxonomy" id="118168"/>
    <lineage>
        <taxon>Bacteria</taxon>
        <taxon>Bacillati</taxon>
        <taxon>Cyanobacteriota</taxon>
        <taxon>Cyanophyceae</taxon>
        <taxon>Coleofasciculales</taxon>
        <taxon>Coleofasciculaceae</taxon>
        <taxon>Coleofasciculus</taxon>
    </lineage>
</organism>
<dbReference type="HOGENOM" id="CLU_120168_1_0_3"/>
<evidence type="ECO:0000256" key="1">
    <source>
        <dbReference type="SAM" id="MobiDB-lite"/>
    </source>
</evidence>
<dbReference type="AlphaFoldDB" id="B4VMW4"/>
<keyword evidence="3" id="KW-1185">Reference proteome</keyword>
<dbReference type="Proteomes" id="UP000003835">
    <property type="component" value="Unassembled WGS sequence"/>
</dbReference>
<feature type="compositionally biased region" description="Basic residues" evidence="1">
    <location>
        <begin position="15"/>
        <end position="27"/>
    </location>
</feature>
<protein>
    <submittedName>
        <fullName evidence="2">Uncharacterized protein</fullName>
    </submittedName>
</protein>
<evidence type="ECO:0000313" key="3">
    <source>
        <dbReference type="Proteomes" id="UP000003835"/>
    </source>
</evidence>
<feature type="region of interest" description="Disordered" evidence="1">
    <location>
        <begin position="1"/>
        <end position="29"/>
    </location>
</feature>
<gene>
    <name evidence="2" type="ORF">MC7420_1860</name>
</gene>
<dbReference type="eggNOG" id="ENOG5032QZ5">
    <property type="taxonomic scope" value="Bacteria"/>
</dbReference>
<dbReference type="Pfam" id="PF20133">
    <property type="entry name" value="HHL1-like"/>
    <property type="match status" value="1"/>
</dbReference>
<dbReference type="InterPro" id="IPR045388">
    <property type="entry name" value="HHL1-like"/>
</dbReference>
<dbReference type="OrthoDB" id="456078at2"/>
<proteinExistence type="predicted"/>